<dbReference type="InterPro" id="IPR027461">
    <property type="entry name" value="Carboxypeptidase_A_C_sf"/>
</dbReference>
<evidence type="ECO:0000256" key="1">
    <source>
        <dbReference type="ARBA" id="ARBA00010233"/>
    </source>
</evidence>
<evidence type="ECO:0000259" key="3">
    <source>
        <dbReference type="Pfam" id="PF02016"/>
    </source>
</evidence>
<feature type="domain" description="LD-carboxypeptidase C-terminal" evidence="4">
    <location>
        <begin position="197"/>
        <end position="327"/>
    </location>
</feature>
<dbReference type="EMBL" id="JBHMAJ010000001">
    <property type="protein sequence ID" value="MFB9822695.1"/>
    <property type="molecule type" value="Genomic_DNA"/>
</dbReference>
<dbReference type="Proteomes" id="UP001589595">
    <property type="component" value="Unassembled WGS sequence"/>
</dbReference>
<proteinExistence type="inferred from homology"/>
<dbReference type="Gene3D" id="3.40.50.10740">
    <property type="entry name" value="Class I glutamine amidotransferase-like"/>
    <property type="match status" value="1"/>
</dbReference>
<evidence type="ECO:0000256" key="2">
    <source>
        <dbReference type="ARBA" id="ARBA00022801"/>
    </source>
</evidence>
<protein>
    <submittedName>
        <fullName evidence="5">LD-carboxypeptidase</fullName>
    </submittedName>
</protein>
<dbReference type="PANTHER" id="PTHR30237">
    <property type="entry name" value="MURAMOYLTETRAPEPTIDE CARBOXYPEPTIDASE"/>
    <property type="match status" value="1"/>
</dbReference>
<dbReference type="GeneID" id="67212024"/>
<comment type="similarity">
    <text evidence="1">Belongs to the peptidase S66 family.</text>
</comment>
<dbReference type="Pfam" id="PF17676">
    <property type="entry name" value="Peptidase_S66C"/>
    <property type="match status" value="1"/>
</dbReference>
<gene>
    <name evidence="5" type="ORF">ACFFOL_00650</name>
</gene>
<dbReference type="PANTHER" id="PTHR30237:SF4">
    <property type="entry name" value="LD-CARBOXYPEPTIDASE C-TERMINAL DOMAIN-CONTAINING PROTEIN"/>
    <property type="match status" value="1"/>
</dbReference>
<dbReference type="SUPFAM" id="SSF52317">
    <property type="entry name" value="Class I glutamine amidotransferase-like"/>
    <property type="match status" value="1"/>
</dbReference>
<dbReference type="InterPro" id="IPR027478">
    <property type="entry name" value="LdcA_N"/>
</dbReference>
<dbReference type="SUPFAM" id="SSF141986">
    <property type="entry name" value="LD-carboxypeptidase A C-terminal domain-like"/>
    <property type="match status" value="1"/>
</dbReference>
<dbReference type="InterPro" id="IPR040921">
    <property type="entry name" value="Peptidase_S66C"/>
</dbReference>
<comment type="caution">
    <text evidence="5">The sequence shown here is derived from an EMBL/GenBank/DDBJ whole genome shotgun (WGS) entry which is preliminary data.</text>
</comment>
<dbReference type="AlphaFoldDB" id="A0ABD5MJJ9"/>
<dbReference type="Gene3D" id="3.50.30.60">
    <property type="entry name" value="LD-carboxypeptidase A C-terminal domain-like"/>
    <property type="match status" value="1"/>
</dbReference>
<dbReference type="InterPro" id="IPR029062">
    <property type="entry name" value="Class_I_gatase-like"/>
</dbReference>
<keyword evidence="6" id="KW-1185">Reference proteome</keyword>
<dbReference type="InterPro" id="IPR003507">
    <property type="entry name" value="S66_fam"/>
</dbReference>
<organism evidence="5 6">
    <name type="scientific">Halobaculum roseum</name>
    <dbReference type="NCBI Taxonomy" id="2175149"/>
    <lineage>
        <taxon>Archaea</taxon>
        <taxon>Methanobacteriati</taxon>
        <taxon>Methanobacteriota</taxon>
        <taxon>Stenosarchaea group</taxon>
        <taxon>Halobacteria</taxon>
        <taxon>Halobacteriales</taxon>
        <taxon>Haloferacaceae</taxon>
        <taxon>Halobaculum</taxon>
    </lineage>
</organism>
<sequence>MQFIRAPALSAGDRVGLVAPSRPVADGRLDIAADRLESAFDLAVTRYPTAERDPEGGPAAPAARARDIHDAFAECEAVLAATGGDDQLRVLRHLDADHLREHRARFFGYSDNDNLRLFLWNAGLVSYGVQAHPDVTVDPDLHPYTARYLERALFEETLGEVAPASEWTDRWYDFETGGPREWFDAPGWTWRDRGRATGPVWGGSLAIVAWHLQTGRYLPDPDDLDGAVLALETSETLPRPEEVGYVLRSLGERGWLDRFDGLLVGRPQAYNPASDRDPEFDDYRAAIREGATRELDRYAPETTAVFDVDFGHTSPTVPLPLGATATLDHADETLRFD</sequence>
<accession>A0ABD5MJJ9</accession>
<dbReference type="GO" id="GO:0016787">
    <property type="term" value="F:hydrolase activity"/>
    <property type="evidence" value="ECO:0007669"/>
    <property type="project" value="UniProtKB-KW"/>
</dbReference>
<dbReference type="InterPro" id="IPR040449">
    <property type="entry name" value="Peptidase_S66_N"/>
</dbReference>
<evidence type="ECO:0000313" key="5">
    <source>
        <dbReference type="EMBL" id="MFB9822695.1"/>
    </source>
</evidence>
<evidence type="ECO:0000259" key="4">
    <source>
        <dbReference type="Pfam" id="PF17676"/>
    </source>
</evidence>
<feature type="domain" description="LD-carboxypeptidase N-terminal" evidence="3">
    <location>
        <begin position="15"/>
        <end position="127"/>
    </location>
</feature>
<dbReference type="RefSeq" id="WP_222921806.1">
    <property type="nucleotide sequence ID" value="NZ_CP082286.1"/>
</dbReference>
<reference evidence="5" key="1">
    <citation type="submission" date="2024-09" db="EMBL/GenBank/DDBJ databases">
        <authorList>
            <person name="Sun Q."/>
        </authorList>
    </citation>
    <scope>NUCLEOTIDE SEQUENCE [LARGE SCALE GENOMIC DNA]</scope>
    <source>
        <strain evidence="5">JCM 31273</strain>
    </source>
</reference>
<keyword evidence="2" id="KW-0378">Hydrolase</keyword>
<dbReference type="Pfam" id="PF02016">
    <property type="entry name" value="Peptidase_S66"/>
    <property type="match status" value="1"/>
</dbReference>
<evidence type="ECO:0000313" key="6">
    <source>
        <dbReference type="Proteomes" id="UP001589595"/>
    </source>
</evidence>
<name>A0ABD5MJJ9_9EURY</name>